<dbReference type="InterPro" id="IPR011021">
    <property type="entry name" value="Arrestin-like_N"/>
</dbReference>
<evidence type="ECO:0000313" key="3">
    <source>
        <dbReference type="EMBL" id="CDR45815.1"/>
    </source>
</evidence>
<name>A0A061B7D2_CYBFA</name>
<dbReference type="AlphaFoldDB" id="A0A061B7D2"/>
<reference evidence="3" key="1">
    <citation type="journal article" date="2014" name="Genome Announc.">
        <title>Genome sequence of the yeast Cyberlindnera fabianii (Hansenula fabianii).</title>
        <authorList>
            <person name="Freel K.C."/>
            <person name="Sarilar V."/>
            <person name="Neuveglise C."/>
            <person name="Devillers H."/>
            <person name="Friedrich A."/>
            <person name="Schacherer J."/>
        </authorList>
    </citation>
    <scope>NUCLEOTIDE SEQUENCE</scope>
    <source>
        <strain evidence="3">YJS4271</strain>
    </source>
</reference>
<organism evidence="3">
    <name type="scientific">Cyberlindnera fabianii</name>
    <name type="common">Yeast</name>
    <name type="synonym">Hansenula fabianii</name>
    <dbReference type="NCBI Taxonomy" id="36022"/>
    <lineage>
        <taxon>Eukaryota</taxon>
        <taxon>Fungi</taxon>
        <taxon>Dikarya</taxon>
        <taxon>Ascomycota</taxon>
        <taxon>Saccharomycotina</taxon>
        <taxon>Saccharomycetes</taxon>
        <taxon>Phaffomycetales</taxon>
        <taxon>Phaffomycetaceae</taxon>
        <taxon>Cyberlindnera</taxon>
    </lineage>
</organism>
<dbReference type="Pfam" id="PF00339">
    <property type="entry name" value="Arrestin_N"/>
    <property type="match status" value="1"/>
</dbReference>
<dbReference type="OrthoDB" id="3365616at2759"/>
<feature type="domain" description="Arrestin-like N-terminal" evidence="2">
    <location>
        <begin position="34"/>
        <end position="136"/>
    </location>
</feature>
<evidence type="ECO:0000259" key="2">
    <source>
        <dbReference type="Pfam" id="PF00339"/>
    </source>
</evidence>
<protein>
    <submittedName>
        <fullName evidence="3">CYFA0S20e00518g1_1</fullName>
    </submittedName>
</protein>
<dbReference type="VEuPathDB" id="FungiDB:BON22_0850"/>
<dbReference type="InterPro" id="IPR014752">
    <property type="entry name" value="Arrestin-like_C"/>
</dbReference>
<feature type="region of interest" description="Disordered" evidence="1">
    <location>
        <begin position="446"/>
        <end position="494"/>
    </location>
</feature>
<dbReference type="EMBL" id="LK052905">
    <property type="protein sequence ID" value="CDR45815.1"/>
    <property type="molecule type" value="Genomic_DNA"/>
</dbReference>
<feature type="compositionally biased region" description="Acidic residues" evidence="1">
    <location>
        <begin position="459"/>
        <end position="468"/>
    </location>
</feature>
<sequence length="494" mass="55452">MPIMNPRPEPLPRLIQPSTSTLSPELEINLAHGRSYFTDKDVIQGTLVFNARKDMKVRTITITFQGISVSCDMSYPKNQRARDSTPHEQMRRVERHALVHQVELLFPPPSLRANSNSKTVFKLVRGRHEYPFKFEFTAIPVCRDPTQELSLLSATHTHPGIGTLPPTCVRMNMSRTGGVMCFYEIRATVNRAGFLSNDIDFKKQLLYYPLVLTPEYVSELNSRQRMVITERKDMKITGVSTVGIGLGMFTPKTLVQGSMPISLCLVTDGDQATKGGCEVTIQNLHMVLKQCVCIRARDVFTNYRDEIPILHNEHPSKIDLGYATPVPNTGDDTAGAFSIDISHLLGTSTIPSSQLVPTFHFCNWRATYTIFASVDVTTPTGEVITLTVEEPIRLLPPVEMNRKRRQSAVERQLTRVFGISIHEDDIHVQRTEEPLPSYEQVAVPLFDPFGDQSDHSDHSDDDSDDSDDMFFSTEGLEAPPIGAPSFRPHVNEEN</sequence>
<dbReference type="Gene3D" id="2.60.40.640">
    <property type="match status" value="1"/>
</dbReference>
<gene>
    <name evidence="3" type="ORF">CYFA0S_20e00518g</name>
</gene>
<dbReference type="CDD" id="cd22952">
    <property type="entry name" value="ART10-like"/>
    <property type="match status" value="1"/>
</dbReference>
<proteinExistence type="predicted"/>
<accession>A0A061B7D2</accession>
<evidence type="ECO:0000256" key="1">
    <source>
        <dbReference type="SAM" id="MobiDB-lite"/>
    </source>
</evidence>